<dbReference type="InterPro" id="IPR056490">
    <property type="entry name" value="Rcc01698_C"/>
</dbReference>
<sequence length="733" mass="76620">MATLLLTAVGTILGGPIGGAIGALAGRQIDNAIVGGRTVKGPRLKELNVQSSSYGDALPLHFGTVRTAGTVIWSTELVEHEETSGGGKGRPKVKTYTYTVSFAVALSSRPIGSIGRVWADGNLLRGSAGDLKVGGTMRVHTGHGDQAPDPLMAQAEAAGRCPAHRGVAIAVFEDLELANFGNRIPSLSFEVLADDGCTVAKVLETILPEADCSRIDQAFDGFSIDQGAAGDTITAIGAAIPLSAWVDRGTLVLAHADRPPYTLPVLAEPSATEEDGGRAPTSAGWSKRREPLPQIANCAIRYYDPARDFQPGFQRGKGRSERGELQVIDLPAAIDSDSARAFADAAALRRSHAMERITYRTAEIDPALLSAPLVEVPVARGIWRIEDWEWQKDGVLLNLAAVPALQGQTTATASTTDPGRYNAPADLAITPTLLNAFELPWDGSGDGNQTPLYVAASSSGGGWRGAALFGRKTGGAPGLVSLGPAAARRAVIGQTIGALAAGSPMVFDQINSVDIQLASTDFALTDADVPALLANAANRALIGSEIVQFGKATPLGGGRWRISSLLRGRGGTEWAIATHGAAGEPFVLLDDRLTQIADTQAGEFDEILGVGLNDTTPAAATIMGTGSALQPLNPVHGQAEVLHDGAVRLSWVRRARGAWRWLDQVEVPLNEESESWDIVLGTIETPLARWAASTSTITIPAAQLPPGGSGSATFLVRQIGRNSMSRPLAIPLP</sequence>
<accession>A0A7Y0BRT8</accession>
<evidence type="ECO:0000313" key="5">
    <source>
        <dbReference type="Proteomes" id="UP000583556"/>
    </source>
</evidence>
<dbReference type="InterPro" id="IPR032876">
    <property type="entry name" value="J_dom"/>
</dbReference>
<dbReference type="AlphaFoldDB" id="A0A7Y0BRT8"/>
<reference evidence="4 5" key="1">
    <citation type="submission" date="2020-04" db="EMBL/GenBank/DDBJ databases">
        <title>Novosphingobium sp. TW-4 isolated from soil.</title>
        <authorList>
            <person name="Dahal R.H."/>
            <person name="Chaudhary D.K."/>
        </authorList>
    </citation>
    <scope>NUCLEOTIDE SEQUENCE [LARGE SCALE GENOMIC DNA]</scope>
    <source>
        <strain evidence="4 5">TW-4</strain>
    </source>
</reference>
<dbReference type="Pfam" id="PF23666">
    <property type="entry name" value="Rcc01698_C"/>
    <property type="match status" value="1"/>
</dbReference>
<comment type="caution">
    <text evidence="4">The sequence shown here is derived from an EMBL/GenBank/DDBJ whole genome shotgun (WGS) entry which is preliminary data.</text>
</comment>
<dbReference type="EMBL" id="JABBGM010000009">
    <property type="protein sequence ID" value="NML95415.1"/>
    <property type="molecule type" value="Genomic_DNA"/>
</dbReference>
<feature type="region of interest" description="Disordered" evidence="1">
    <location>
        <begin position="268"/>
        <end position="287"/>
    </location>
</feature>
<name>A0A7Y0BRT8_9SPHN</name>
<evidence type="ECO:0000313" key="4">
    <source>
        <dbReference type="EMBL" id="NML95415.1"/>
    </source>
</evidence>
<evidence type="ECO:0000256" key="1">
    <source>
        <dbReference type="SAM" id="MobiDB-lite"/>
    </source>
</evidence>
<dbReference type="Proteomes" id="UP000583556">
    <property type="component" value="Unassembled WGS sequence"/>
</dbReference>
<dbReference type="Pfam" id="PF13550">
    <property type="entry name" value="Phage-tail_3"/>
    <property type="match status" value="1"/>
</dbReference>
<gene>
    <name evidence="4" type="ORF">HHL27_17195</name>
</gene>
<feature type="domain" description="Tip attachment protein J" evidence="2">
    <location>
        <begin position="226"/>
        <end position="390"/>
    </location>
</feature>
<feature type="domain" description="Rcc01698-like C-terminal" evidence="3">
    <location>
        <begin position="490"/>
        <end position="587"/>
    </location>
</feature>
<keyword evidence="5" id="KW-1185">Reference proteome</keyword>
<evidence type="ECO:0000259" key="3">
    <source>
        <dbReference type="Pfam" id="PF23666"/>
    </source>
</evidence>
<organism evidence="4 5">
    <name type="scientific">Novosphingobium olei</name>
    <dbReference type="NCBI Taxonomy" id="2728851"/>
    <lineage>
        <taxon>Bacteria</taxon>
        <taxon>Pseudomonadati</taxon>
        <taxon>Pseudomonadota</taxon>
        <taxon>Alphaproteobacteria</taxon>
        <taxon>Sphingomonadales</taxon>
        <taxon>Sphingomonadaceae</taxon>
        <taxon>Novosphingobium</taxon>
    </lineage>
</organism>
<protein>
    <recommendedName>
        <fullName evidence="6">Tip attachment protein J domain-containing protein</fullName>
    </recommendedName>
</protein>
<dbReference type="RefSeq" id="WP_169494618.1">
    <property type="nucleotide sequence ID" value="NZ_JABBGM010000009.1"/>
</dbReference>
<proteinExistence type="predicted"/>
<evidence type="ECO:0008006" key="6">
    <source>
        <dbReference type="Google" id="ProtNLM"/>
    </source>
</evidence>
<evidence type="ECO:0000259" key="2">
    <source>
        <dbReference type="Pfam" id="PF13550"/>
    </source>
</evidence>